<keyword evidence="7 9" id="KW-0472">Membrane</keyword>
<dbReference type="InterPro" id="IPR001245">
    <property type="entry name" value="Ser-Thr/Tyr_kinase_cat_dom"/>
</dbReference>
<evidence type="ECO:0000256" key="3">
    <source>
        <dbReference type="ARBA" id="ARBA00022692"/>
    </source>
</evidence>
<dbReference type="GO" id="GO:0004672">
    <property type="term" value="F:protein kinase activity"/>
    <property type="evidence" value="ECO:0007669"/>
    <property type="project" value="InterPro"/>
</dbReference>
<dbReference type="SUPFAM" id="SSF56112">
    <property type="entry name" value="Protein kinase-like (PK-like)"/>
    <property type="match status" value="2"/>
</dbReference>
<feature type="transmembrane region" description="Helical" evidence="9">
    <location>
        <begin position="240"/>
        <end position="264"/>
    </location>
</feature>
<dbReference type="SUPFAM" id="SSF52058">
    <property type="entry name" value="L domain-like"/>
    <property type="match status" value="1"/>
</dbReference>
<keyword evidence="8" id="KW-0547">Nucleotide-binding</keyword>
<dbReference type="PANTHER" id="PTHR47988">
    <property type="entry name" value="SOMATIC EMBRYOGENESIS RECEPTOR KINASE 1"/>
    <property type="match status" value="1"/>
</dbReference>
<comment type="subcellular location">
    <subcellularLocation>
        <location evidence="1">Membrane</location>
    </subcellularLocation>
</comment>
<accession>A0A9Q0KQN6</accession>
<dbReference type="Gene3D" id="1.10.510.10">
    <property type="entry name" value="Transferase(Phosphotransferase) domain 1"/>
    <property type="match status" value="1"/>
</dbReference>
<keyword evidence="6 9" id="KW-1133">Transmembrane helix</keyword>
<dbReference type="EMBL" id="JAMYWD010000004">
    <property type="protein sequence ID" value="KAJ4974869.1"/>
    <property type="molecule type" value="Genomic_DNA"/>
</dbReference>
<dbReference type="GO" id="GO:0016020">
    <property type="term" value="C:membrane"/>
    <property type="evidence" value="ECO:0007669"/>
    <property type="project" value="UniProtKB-SubCell"/>
</dbReference>
<feature type="chain" id="PRO_5040224400" description="Protein kinase domain-containing protein" evidence="10">
    <location>
        <begin position="25"/>
        <end position="535"/>
    </location>
</feature>
<evidence type="ECO:0000256" key="9">
    <source>
        <dbReference type="SAM" id="Phobius"/>
    </source>
</evidence>
<keyword evidence="5" id="KW-0677">Repeat</keyword>
<evidence type="ECO:0000256" key="5">
    <source>
        <dbReference type="ARBA" id="ARBA00022737"/>
    </source>
</evidence>
<feature type="domain" description="Protein kinase" evidence="11">
    <location>
        <begin position="304"/>
        <end position="535"/>
    </location>
</feature>
<dbReference type="InterPro" id="IPR000719">
    <property type="entry name" value="Prot_kinase_dom"/>
</dbReference>
<dbReference type="AlphaFoldDB" id="A0A9Q0KQN6"/>
<evidence type="ECO:0000256" key="4">
    <source>
        <dbReference type="ARBA" id="ARBA00022729"/>
    </source>
</evidence>
<evidence type="ECO:0000256" key="10">
    <source>
        <dbReference type="SAM" id="SignalP"/>
    </source>
</evidence>
<dbReference type="Pfam" id="PF13855">
    <property type="entry name" value="LRR_8"/>
    <property type="match status" value="1"/>
</dbReference>
<dbReference type="Pfam" id="PF07714">
    <property type="entry name" value="PK_Tyr_Ser-Thr"/>
    <property type="match status" value="1"/>
</dbReference>
<evidence type="ECO:0000313" key="13">
    <source>
        <dbReference type="Proteomes" id="UP001141806"/>
    </source>
</evidence>
<evidence type="ECO:0000256" key="6">
    <source>
        <dbReference type="ARBA" id="ARBA00022989"/>
    </source>
</evidence>
<dbReference type="Pfam" id="PF08263">
    <property type="entry name" value="LRRNT_2"/>
    <property type="match status" value="1"/>
</dbReference>
<dbReference type="Proteomes" id="UP001141806">
    <property type="component" value="Unassembled WGS sequence"/>
</dbReference>
<dbReference type="InterPro" id="IPR011009">
    <property type="entry name" value="Kinase-like_dom_sf"/>
</dbReference>
<dbReference type="PROSITE" id="PS50011">
    <property type="entry name" value="PROTEIN_KINASE_DOM"/>
    <property type="match status" value="1"/>
</dbReference>
<dbReference type="OrthoDB" id="749055at2759"/>
<keyword evidence="8" id="KW-0067">ATP-binding</keyword>
<gene>
    <name evidence="12" type="ORF">NE237_008043</name>
</gene>
<keyword evidence="2" id="KW-0433">Leucine-rich repeat</keyword>
<feature type="binding site" evidence="8">
    <location>
        <position position="332"/>
    </location>
    <ligand>
        <name>ATP</name>
        <dbReference type="ChEBI" id="CHEBI:30616"/>
    </ligand>
</feature>
<name>A0A9Q0KQN6_9MAGN</name>
<dbReference type="FunFam" id="3.30.200.20:FF:000015">
    <property type="entry name" value="Somatic embryogenesis receptor kinase 1"/>
    <property type="match status" value="1"/>
</dbReference>
<evidence type="ECO:0000259" key="11">
    <source>
        <dbReference type="PROSITE" id="PS50011"/>
    </source>
</evidence>
<dbReference type="Gene3D" id="3.80.10.10">
    <property type="entry name" value="Ribonuclease Inhibitor"/>
    <property type="match status" value="1"/>
</dbReference>
<reference evidence="12" key="1">
    <citation type="journal article" date="2023" name="Plant J.">
        <title>The genome of the king protea, Protea cynaroides.</title>
        <authorList>
            <person name="Chang J."/>
            <person name="Duong T.A."/>
            <person name="Schoeman C."/>
            <person name="Ma X."/>
            <person name="Roodt D."/>
            <person name="Barker N."/>
            <person name="Li Z."/>
            <person name="Van de Peer Y."/>
            <person name="Mizrachi E."/>
        </authorList>
    </citation>
    <scope>NUCLEOTIDE SEQUENCE</scope>
    <source>
        <tissue evidence="12">Young leaves</tissue>
    </source>
</reference>
<keyword evidence="13" id="KW-1185">Reference proteome</keyword>
<evidence type="ECO:0000256" key="1">
    <source>
        <dbReference type="ARBA" id="ARBA00004370"/>
    </source>
</evidence>
<dbReference type="InterPro" id="IPR017441">
    <property type="entry name" value="Protein_kinase_ATP_BS"/>
</dbReference>
<proteinExistence type="predicted"/>
<keyword evidence="3 9" id="KW-0812">Transmembrane</keyword>
<dbReference type="Pfam" id="PF00560">
    <property type="entry name" value="LRR_1"/>
    <property type="match status" value="1"/>
</dbReference>
<evidence type="ECO:0000256" key="2">
    <source>
        <dbReference type="ARBA" id="ARBA00022614"/>
    </source>
</evidence>
<dbReference type="PROSITE" id="PS00107">
    <property type="entry name" value="PROTEIN_KINASE_ATP"/>
    <property type="match status" value="1"/>
</dbReference>
<dbReference type="GO" id="GO:0005524">
    <property type="term" value="F:ATP binding"/>
    <property type="evidence" value="ECO:0007669"/>
    <property type="project" value="UniProtKB-UniRule"/>
</dbReference>
<dbReference type="InterPro" id="IPR013210">
    <property type="entry name" value="LRR_N_plant-typ"/>
</dbReference>
<dbReference type="InterPro" id="IPR032675">
    <property type="entry name" value="LRR_dom_sf"/>
</dbReference>
<dbReference type="FunFam" id="3.80.10.10:FF:000021">
    <property type="entry name" value="Putative LRR receptor-like serine/threonine-protein kinase"/>
    <property type="match status" value="1"/>
</dbReference>
<evidence type="ECO:0000256" key="7">
    <source>
        <dbReference type="ARBA" id="ARBA00023136"/>
    </source>
</evidence>
<keyword evidence="4 10" id="KW-0732">Signal</keyword>
<protein>
    <recommendedName>
        <fullName evidence="11">Protein kinase domain-containing protein</fullName>
    </recommendedName>
</protein>
<dbReference type="Gene3D" id="3.30.200.20">
    <property type="entry name" value="Phosphorylase Kinase, domain 1"/>
    <property type="match status" value="1"/>
</dbReference>
<comment type="caution">
    <text evidence="12">The sequence shown here is derived from an EMBL/GenBank/DDBJ whole genome shotgun (WGS) entry which is preliminary data.</text>
</comment>
<evidence type="ECO:0000313" key="12">
    <source>
        <dbReference type="EMBL" id="KAJ4974869.1"/>
    </source>
</evidence>
<sequence>MERTHLVFWRMSLLILAWMEGSFATLSPSGINYEVVALMAIKNALYDPYNVLENWDINSVDPCSWRMVTCSADGHVSALGLPSQSLSGTLSPGIGNLSNLQSVLLQNNAISGHIPADIGNLEKLQTLDLSNNLFTGGIPSSLGHLKNLNYLRLSNNSLSGPCPESLSNVKGLTLVDLSYNNLSGSLPKVSARTFKIIGNPLMCGPNSENNCSAVSPEPLYFPPDALGDQSEPGRTKSPRLALALGSSFGSASFIIIVVGLFLWWRHRHNQQIFFDVNDQYDPEVCLGHLKRYTFKELRSATDHFNPKNILGRGGFGIVYKGCLQDGTIVAVKRLKDYNAVGGELQFQTEVELISLAVHRNLLRLCGFCTTENERLLVYPYMPNGSVASRLRDQIHNKPVLDWSRRKRIALGQRALDFGRQANQKGVMLDWVKKLHQEGKLNLMVDKILKNNFDRVELEEMVQVAILCTQFHPSQRPKMSEVVRMLEGDGLAEKWEASQKVETPRFRSSENLPQRYSDFIEESSLVVEAMELSGPR</sequence>
<evidence type="ECO:0000256" key="8">
    <source>
        <dbReference type="PROSITE-ProRule" id="PRU10141"/>
    </source>
</evidence>
<dbReference type="InterPro" id="IPR001611">
    <property type="entry name" value="Leu-rich_rpt"/>
</dbReference>
<feature type="signal peptide" evidence="10">
    <location>
        <begin position="1"/>
        <end position="24"/>
    </location>
</feature>
<organism evidence="12 13">
    <name type="scientific">Protea cynaroides</name>
    <dbReference type="NCBI Taxonomy" id="273540"/>
    <lineage>
        <taxon>Eukaryota</taxon>
        <taxon>Viridiplantae</taxon>
        <taxon>Streptophyta</taxon>
        <taxon>Embryophyta</taxon>
        <taxon>Tracheophyta</taxon>
        <taxon>Spermatophyta</taxon>
        <taxon>Magnoliopsida</taxon>
        <taxon>Proteales</taxon>
        <taxon>Proteaceae</taxon>
        <taxon>Protea</taxon>
    </lineage>
</organism>